<dbReference type="GeneID" id="24135342"/>
<evidence type="ECO:0000313" key="2">
    <source>
        <dbReference type="EMBL" id="KDO20211.1"/>
    </source>
</evidence>
<feature type="compositionally biased region" description="Basic and acidic residues" evidence="1">
    <location>
        <begin position="14"/>
        <end position="30"/>
    </location>
</feature>
<accession>A0A067C100</accession>
<feature type="region of interest" description="Disordered" evidence="1">
    <location>
        <begin position="1"/>
        <end position="30"/>
    </location>
</feature>
<evidence type="ECO:0000313" key="3">
    <source>
        <dbReference type="Proteomes" id="UP000030745"/>
    </source>
</evidence>
<dbReference type="KEGG" id="spar:SPRG_13465"/>
<name>A0A067C100_SAPPC</name>
<keyword evidence="3" id="KW-1185">Reference proteome</keyword>
<proteinExistence type="predicted"/>
<gene>
    <name evidence="2" type="ORF">SPRG_13465</name>
</gene>
<protein>
    <submittedName>
        <fullName evidence="2">Uncharacterized protein</fullName>
    </submittedName>
</protein>
<dbReference type="AlphaFoldDB" id="A0A067C100"/>
<evidence type="ECO:0000256" key="1">
    <source>
        <dbReference type="SAM" id="MobiDB-lite"/>
    </source>
</evidence>
<dbReference type="RefSeq" id="XP_012209098.1">
    <property type="nucleotide sequence ID" value="XM_012353708.1"/>
</dbReference>
<organism evidence="2 3">
    <name type="scientific">Saprolegnia parasitica (strain CBS 223.65)</name>
    <dbReference type="NCBI Taxonomy" id="695850"/>
    <lineage>
        <taxon>Eukaryota</taxon>
        <taxon>Sar</taxon>
        <taxon>Stramenopiles</taxon>
        <taxon>Oomycota</taxon>
        <taxon>Saprolegniomycetes</taxon>
        <taxon>Saprolegniales</taxon>
        <taxon>Saprolegniaceae</taxon>
        <taxon>Saprolegnia</taxon>
    </lineage>
</organism>
<sequence>MATRVVDSFQLQRVNERPKDGPDRGDKRTAEQKMFVTLRLGSAADGAALGVVAKEVESGANRDGPSTVRYMKSA</sequence>
<dbReference type="VEuPathDB" id="FungiDB:SPRG_13465"/>
<dbReference type="EMBL" id="KK583319">
    <property type="protein sequence ID" value="KDO20211.1"/>
    <property type="molecule type" value="Genomic_DNA"/>
</dbReference>
<dbReference type="Proteomes" id="UP000030745">
    <property type="component" value="Unassembled WGS sequence"/>
</dbReference>
<reference evidence="2 3" key="1">
    <citation type="journal article" date="2013" name="PLoS Genet.">
        <title>Distinctive expansion of potential virulence genes in the genome of the oomycete fish pathogen Saprolegnia parasitica.</title>
        <authorList>
            <person name="Jiang R.H."/>
            <person name="de Bruijn I."/>
            <person name="Haas B.J."/>
            <person name="Belmonte R."/>
            <person name="Lobach L."/>
            <person name="Christie J."/>
            <person name="van den Ackerveken G."/>
            <person name="Bottin A."/>
            <person name="Bulone V."/>
            <person name="Diaz-Moreno S.M."/>
            <person name="Dumas B."/>
            <person name="Fan L."/>
            <person name="Gaulin E."/>
            <person name="Govers F."/>
            <person name="Grenville-Briggs L.J."/>
            <person name="Horner N.R."/>
            <person name="Levin J.Z."/>
            <person name="Mammella M."/>
            <person name="Meijer H.J."/>
            <person name="Morris P."/>
            <person name="Nusbaum C."/>
            <person name="Oome S."/>
            <person name="Phillips A.J."/>
            <person name="van Rooyen D."/>
            <person name="Rzeszutek E."/>
            <person name="Saraiva M."/>
            <person name="Secombes C.J."/>
            <person name="Seidl M.F."/>
            <person name="Snel B."/>
            <person name="Stassen J.H."/>
            <person name="Sykes S."/>
            <person name="Tripathy S."/>
            <person name="van den Berg H."/>
            <person name="Vega-Arreguin J.C."/>
            <person name="Wawra S."/>
            <person name="Young S.K."/>
            <person name="Zeng Q."/>
            <person name="Dieguez-Uribeondo J."/>
            <person name="Russ C."/>
            <person name="Tyler B.M."/>
            <person name="van West P."/>
        </authorList>
    </citation>
    <scope>NUCLEOTIDE SEQUENCE [LARGE SCALE GENOMIC DNA]</scope>
    <source>
        <strain evidence="2 3">CBS 223.65</strain>
    </source>
</reference>